<evidence type="ECO:0000256" key="9">
    <source>
        <dbReference type="SAM" id="SignalP"/>
    </source>
</evidence>
<dbReference type="GO" id="GO:1990281">
    <property type="term" value="C:efflux pump complex"/>
    <property type="evidence" value="ECO:0007669"/>
    <property type="project" value="TreeGrafter"/>
</dbReference>
<dbReference type="GO" id="GO:0009279">
    <property type="term" value="C:cell outer membrane"/>
    <property type="evidence" value="ECO:0007669"/>
    <property type="project" value="UniProtKB-SubCell"/>
</dbReference>
<evidence type="ECO:0000256" key="6">
    <source>
        <dbReference type="ARBA" id="ARBA00023136"/>
    </source>
</evidence>
<feature type="region of interest" description="Disordered" evidence="8">
    <location>
        <begin position="458"/>
        <end position="487"/>
    </location>
</feature>
<name>A0A6I4UNA5_9SPHN</name>
<evidence type="ECO:0000256" key="4">
    <source>
        <dbReference type="ARBA" id="ARBA00022452"/>
    </source>
</evidence>
<keyword evidence="3" id="KW-0813">Transport</keyword>
<dbReference type="EMBL" id="WTYK01000001">
    <property type="protein sequence ID" value="MXP40208.1"/>
    <property type="molecule type" value="Genomic_DNA"/>
</dbReference>
<keyword evidence="5" id="KW-0812">Transmembrane</keyword>
<accession>A0A6I4UNA5</accession>
<dbReference type="InterPro" id="IPR003423">
    <property type="entry name" value="OMP_efflux"/>
</dbReference>
<dbReference type="SUPFAM" id="SSF56954">
    <property type="entry name" value="Outer membrane efflux proteins (OEP)"/>
    <property type="match status" value="1"/>
</dbReference>
<dbReference type="GO" id="GO:0015562">
    <property type="term" value="F:efflux transmembrane transporter activity"/>
    <property type="evidence" value="ECO:0007669"/>
    <property type="project" value="InterPro"/>
</dbReference>
<evidence type="ECO:0000256" key="3">
    <source>
        <dbReference type="ARBA" id="ARBA00022448"/>
    </source>
</evidence>
<evidence type="ECO:0000256" key="8">
    <source>
        <dbReference type="SAM" id="MobiDB-lite"/>
    </source>
</evidence>
<sequence>MRLTVTRIALLAGACLSFTAPAHADTLKEALTKAYHDNPRLEAARATLRATDENVVIERSEALPSASATASYTEYLYDSSDAPGQGRQLGSQLSLSMPVYSGGATRNAIRAAETRVGAGRAELRGTESALFTQVVAAYMDVIRNEALVGLTQNNVDVLAVNLEATSDRFEIGDLTRTDVAQSESRLALARGDLRTAQANLITARESYIALVGDAPDDLQPPPPLPGLPDSVEGAVEVALASNPDLIAARERAAAAGYDIRVAGASRLPQVSVFVGGDYANALGSVPDELAAVRDNTSSGATAGVRATIPLFQGGRPAAFERQAQARASAALEEVVAAERDVIADVRSAFSSWRAANAIIASTQSAVDAAELSLEGVRAENSVGNRTILDILDAQQELLSAQVQLVTARRNAYVAGFNLLAAMGRAEARDLGLGDEGPLYDPVVNYDRVRGIVWDWARDPDPEVQSSRTVDIPAQDAEIPAQQLVGPR</sequence>
<reference evidence="10 11" key="1">
    <citation type="submission" date="2019-12" db="EMBL/GenBank/DDBJ databases">
        <title>Genomic-based taxomic classification of the family Erythrobacteraceae.</title>
        <authorList>
            <person name="Xu L."/>
        </authorList>
    </citation>
    <scope>NUCLEOTIDE SEQUENCE [LARGE SCALE GENOMIC DNA]</scope>
    <source>
        <strain evidence="10 11">MCCC 1K02066</strain>
    </source>
</reference>
<dbReference type="PANTHER" id="PTHR30026:SF22">
    <property type="entry name" value="OUTER MEMBRANE EFFLUX PROTEIN"/>
    <property type="match status" value="1"/>
</dbReference>
<dbReference type="Pfam" id="PF02321">
    <property type="entry name" value="OEP"/>
    <property type="match status" value="2"/>
</dbReference>
<comment type="subcellular location">
    <subcellularLocation>
        <location evidence="1">Cell outer membrane</location>
    </subcellularLocation>
</comment>
<proteinExistence type="inferred from homology"/>
<dbReference type="Proteomes" id="UP000469159">
    <property type="component" value="Unassembled WGS sequence"/>
</dbReference>
<feature type="signal peptide" evidence="9">
    <location>
        <begin position="1"/>
        <end position="24"/>
    </location>
</feature>
<dbReference type="OrthoDB" id="9789368at2"/>
<dbReference type="AlphaFoldDB" id="A0A6I4UNA5"/>
<keyword evidence="9" id="KW-0732">Signal</keyword>
<gene>
    <name evidence="10" type="ORF">GRI75_00940</name>
</gene>
<dbReference type="NCBIfam" id="TIGR01844">
    <property type="entry name" value="type_I_sec_TolC"/>
    <property type="match status" value="1"/>
</dbReference>
<comment type="caution">
    <text evidence="10">The sequence shown here is derived from an EMBL/GenBank/DDBJ whole genome shotgun (WGS) entry which is preliminary data.</text>
</comment>
<evidence type="ECO:0000313" key="11">
    <source>
        <dbReference type="Proteomes" id="UP000469159"/>
    </source>
</evidence>
<dbReference type="Gene3D" id="1.20.1600.10">
    <property type="entry name" value="Outer membrane efflux proteins (OEP)"/>
    <property type="match status" value="1"/>
</dbReference>
<dbReference type="InterPro" id="IPR010130">
    <property type="entry name" value="T1SS_OMP_TolC"/>
</dbReference>
<keyword evidence="7" id="KW-0998">Cell outer membrane</keyword>
<dbReference type="GO" id="GO:0015288">
    <property type="term" value="F:porin activity"/>
    <property type="evidence" value="ECO:0007669"/>
    <property type="project" value="TreeGrafter"/>
</dbReference>
<dbReference type="PANTHER" id="PTHR30026">
    <property type="entry name" value="OUTER MEMBRANE PROTEIN TOLC"/>
    <property type="match status" value="1"/>
</dbReference>
<feature type="chain" id="PRO_5026074804" evidence="9">
    <location>
        <begin position="25"/>
        <end position="487"/>
    </location>
</feature>
<dbReference type="RefSeq" id="WP_160745062.1">
    <property type="nucleotide sequence ID" value="NZ_WTYK01000001.1"/>
</dbReference>
<evidence type="ECO:0000256" key="7">
    <source>
        <dbReference type="ARBA" id="ARBA00023237"/>
    </source>
</evidence>
<evidence type="ECO:0000256" key="1">
    <source>
        <dbReference type="ARBA" id="ARBA00004442"/>
    </source>
</evidence>
<keyword evidence="4" id="KW-1134">Transmembrane beta strand</keyword>
<keyword evidence="11" id="KW-1185">Reference proteome</keyword>
<protein>
    <submittedName>
        <fullName evidence="10">TolC family outer membrane protein</fullName>
    </submittedName>
</protein>
<organism evidence="10 11">
    <name type="scientific">Croceibacterium soli</name>
    <dbReference type="NCBI Taxonomy" id="1739690"/>
    <lineage>
        <taxon>Bacteria</taxon>
        <taxon>Pseudomonadati</taxon>
        <taxon>Pseudomonadota</taxon>
        <taxon>Alphaproteobacteria</taxon>
        <taxon>Sphingomonadales</taxon>
        <taxon>Erythrobacteraceae</taxon>
        <taxon>Croceibacterium</taxon>
    </lineage>
</organism>
<comment type="similarity">
    <text evidence="2">Belongs to the outer membrane factor (OMF) (TC 1.B.17) family.</text>
</comment>
<evidence type="ECO:0000256" key="2">
    <source>
        <dbReference type="ARBA" id="ARBA00007613"/>
    </source>
</evidence>
<evidence type="ECO:0000313" key="10">
    <source>
        <dbReference type="EMBL" id="MXP40208.1"/>
    </source>
</evidence>
<evidence type="ECO:0000256" key="5">
    <source>
        <dbReference type="ARBA" id="ARBA00022692"/>
    </source>
</evidence>
<keyword evidence="6" id="KW-0472">Membrane</keyword>
<dbReference type="InterPro" id="IPR051906">
    <property type="entry name" value="TolC-like"/>
</dbReference>